<dbReference type="PROSITE" id="PS51732">
    <property type="entry name" value="ASN_GLN_ASE_3"/>
    <property type="match status" value="1"/>
</dbReference>
<dbReference type="PANTHER" id="PTHR11707">
    <property type="entry name" value="L-ASPARAGINASE"/>
    <property type="match status" value="1"/>
</dbReference>
<gene>
    <name evidence="3" type="ORF">A3B13_03715</name>
</gene>
<dbReference type="InterPro" id="IPR006034">
    <property type="entry name" value="Asparaginase/glutaminase-like"/>
</dbReference>
<evidence type="ECO:0000256" key="1">
    <source>
        <dbReference type="PIRSR" id="PIRSR001220-1"/>
    </source>
</evidence>
<dbReference type="GO" id="GO:0004067">
    <property type="term" value="F:asparaginase activity"/>
    <property type="evidence" value="ECO:0007669"/>
    <property type="project" value="UniProtKB-UniRule"/>
</dbReference>
<evidence type="ECO:0000259" key="2">
    <source>
        <dbReference type="Pfam" id="PF00710"/>
    </source>
</evidence>
<dbReference type="Gene3D" id="3.40.50.1170">
    <property type="entry name" value="L-asparaginase, N-terminal domain"/>
    <property type="match status" value="1"/>
</dbReference>
<dbReference type="Pfam" id="PF00710">
    <property type="entry name" value="Asparaginase"/>
    <property type="match status" value="1"/>
</dbReference>
<dbReference type="InterPro" id="IPR037152">
    <property type="entry name" value="L-asparaginase_N_sf"/>
</dbReference>
<dbReference type="EMBL" id="MHKZ01000005">
    <property type="protein sequence ID" value="OGZ01186.1"/>
    <property type="molecule type" value="Genomic_DNA"/>
</dbReference>
<organism evidence="3 4">
    <name type="scientific">Candidatus Liptonbacteria bacterium RIFCSPLOWO2_01_FULL_45_15</name>
    <dbReference type="NCBI Taxonomy" id="1798649"/>
    <lineage>
        <taxon>Bacteria</taxon>
        <taxon>Candidatus Liptoniibacteriota</taxon>
    </lineage>
</organism>
<evidence type="ECO:0000313" key="3">
    <source>
        <dbReference type="EMBL" id="OGZ01186.1"/>
    </source>
</evidence>
<proteinExistence type="predicted"/>
<dbReference type="Proteomes" id="UP000176287">
    <property type="component" value="Unassembled WGS sequence"/>
</dbReference>
<dbReference type="InterPro" id="IPR036152">
    <property type="entry name" value="Asp/glu_Ase-like_sf"/>
</dbReference>
<name>A0A1G2CIG4_9BACT</name>
<sequence>MIKKETIHFVITGGTMDSFYNGKKDTVEVSSASNIPAYIKSLNLYENIEFIQVTMKDSRALTKDDIQNVLNTIKKSKHKKIIVTHGTYTMPDTAKFLKANLKRSDQTIVFTGSMIPLMGFAPSDAPFNLGYSIAKVQELGPGIFVCMNGRIFSPEEVLKLLYEGKFTSIFDLK</sequence>
<evidence type="ECO:0000313" key="4">
    <source>
        <dbReference type="Proteomes" id="UP000176287"/>
    </source>
</evidence>
<protein>
    <recommendedName>
        <fullName evidence="2">L-asparaginase N-terminal domain-containing protein</fullName>
    </recommendedName>
</protein>
<dbReference type="STRING" id="1798649.A3B13_03715"/>
<accession>A0A1G2CIG4</accession>
<dbReference type="PANTHER" id="PTHR11707:SF28">
    <property type="entry name" value="60 KDA LYSOPHOSPHOLIPASE"/>
    <property type="match status" value="1"/>
</dbReference>
<dbReference type="SUPFAM" id="SSF53774">
    <property type="entry name" value="Glutaminase/Asparaginase"/>
    <property type="match status" value="1"/>
</dbReference>
<dbReference type="PIRSF" id="PIRSF001220">
    <property type="entry name" value="L-ASNase_gatD"/>
    <property type="match status" value="1"/>
</dbReference>
<dbReference type="AlphaFoldDB" id="A0A1G2CIG4"/>
<comment type="caution">
    <text evidence="3">The sequence shown here is derived from an EMBL/GenBank/DDBJ whole genome shotgun (WGS) entry which is preliminary data.</text>
</comment>
<dbReference type="PIRSF" id="PIRSF500176">
    <property type="entry name" value="L_ASNase"/>
    <property type="match status" value="1"/>
</dbReference>
<feature type="active site" description="O-isoaspartyl threonine intermediate" evidence="1">
    <location>
        <position position="15"/>
    </location>
</feature>
<dbReference type="PRINTS" id="PR00139">
    <property type="entry name" value="ASNGLNASE"/>
</dbReference>
<dbReference type="InterPro" id="IPR027474">
    <property type="entry name" value="L-asparaginase_N"/>
</dbReference>
<reference evidence="3 4" key="1">
    <citation type="journal article" date="2016" name="Nat. Commun.">
        <title>Thousands of microbial genomes shed light on interconnected biogeochemical processes in an aquifer system.</title>
        <authorList>
            <person name="Anantharaman K."/>
            <person name="Brown C.T."/>
            <person name="Hug L.A."/>
            <person name="Sharon I."/>
            <person name="Castelle C.J."/>
            <person name="Probst A.J."/>
            <person name="Thomas B.C."/>
            <person name="Singh A."/>
            <person name="Wilkins M.J."/>
            <person name="Karaoz U."/>
            <person name="Brodie E.L."/>
            <person name="Williams K.H."/>
            <person name="Hubbard S.S."/>
            <person name="Banfield J.F."/>
        </authorList>
    </citation>
    <scope>NUCLEOTIDE SEQUENCE [LARGE SCALE GENOMIC DNA]</scope>
</reference>
<feature type="domain" description="L-asparaginase N-terminal" evidence="2">
    <location>
        <begin position="7"/>
        <end position="160"/>
    </location>
</feature>